<dbReference type="Pfam" id="PF13181">
    <property type="entry name" value="TPR_8"/>
    <property type="match status" value="1"/>
</dbReference>
<keyword evidence="2" id="KW-0175">Coiled coil</keyword>
<protein>
    <recommendedName>
        <fullName evidence="6">Cell surface protein</fullName>
    </recommendedName>
</protein>
<name>A0A2S9WS40_9FLAO</name>
<feature type="repeat" description="TPR" evidence="1">
    <location>
        <begin position="214"/>
        <end position="247"/>
    </location>
</feature>
<dbReference type="PROSITE" id="PS50005">
    <property type="entry name" value="TPR"/>
    <property type="match status" value="1"/>
</dbReference>
<dbReference type="OrthoDB" id="1399920at2"/>
<evidence type="ECO:0000313" key="4">
    <source>
        <dbReference type="EMBL" id="PRP66310.1"/>
    </source>
</evidence>
<dbReference type="Proteomes" id="UP000239532">
    <property type="component" value="Unassembled WGS sequence"/>
</dbReference>
<dbReference type="SUPFAM" id="SSF48452">
    <property type="entry name" value="TPR-like"/>
    <property type="match status" value="2"/>
</dbReference>
<dbReference type="InterPro" id="IPR019734">
    <property type="entry name" value="TPR_rpt"/>
</dbReference>
<evidence type="ECO:0000313" key="5">
    <source>
        <dbReference type="Proteomes" id="UP000239532"/>
    </source>
</evidence>
<evidence type="ECO:0000256" key="1">
    <source>
        <dbReference type="PROSITE-ProRule" id="PRU00339"/>
    </source>
</evidence>
<dbReference type="Gene3D" id="1.25.40.10">
    <property type="entry name" value="Tetratricopeptide repeat domain"/>
    <property type="match status" value="1"/>
</dbReference>
<feature type="signal peptide" evidence="3">
    <location>
        <begin position="1"/>
        <end position="20"/>
    </location>
</feature>
<organism evidence="4 5">
    <name type="scientific">Nonlabens agnitus</name>
    <dbReference type="NCBI Taxonomy" id="870484"/>
    <lineage>
        <taxon>Bacteria</taxon>
        <taxon>Pseudomonadati</taxon>
        <taxon>Bacteroidota</taxon>
        <taxon>Flavobacteriia</taxon>
        <taxon>Flavobacteriales</taxon>
        <taxon>Flavobacteriaceae</taxon>
        <taxon>Nonlabens</taxon>
    </lineage>
</organism>
<dbReference type="AlphaFoldDB" id="A0A2S9WS40"/>
<feature type="coiled-coil region" evidence="2">
    <location>
        <begin position="39"/>
        <end position="66"/>
    </location>
</feature>
<accession>A0A2S9WS40</accession>
<keyword evidence="5" id="KW-1185">Reference proteome</keyword>
<proteinExistence type="predicted"/>
<dbReference type="RefSeq" id="WP_105982148.1">
    <property type="nucleotide sequence ID" value="NZ_MQUC01000003.1"/>
</dbReference>
<dbReference type="InterPro" id="IPR011990">
    <property type="entry name" value="TPR-like_helical_dom_sf"/>
</dbReference>
<evidence type="ECO:0000256" key="2">
    <source>
        <dbReference type="SAM" id="Coils"/>
    </source>
</evidence>
<keyword evidence="1" id="KW-0802">TPR repeat</keyword>
<evidence type="ECO:0008006" key="6">
    <source>
        <dbReference type="Google" id="ProtNLM"/>
    </source>
</evidence>
<comment type="caution">
    <text evidence="4">The sequence shown here is derived from an EMBL/GenBank/DDBJ whole genome shotgun (WGS) entry which is preliminary data.</text>
</comment>
<sequence length="430" mass="49058">MKKIYYVTLLLLILVSCQEAEKTVSKNITDPEDYEQYLNQSEQQIIQKLKTDIQELKDEVNGDSTRIVWNARIAGKLNTLFDLTGDVAYLNESVRFRESVVKQTAIKPENAKRALAQAYIKQHQFKKADSLMSSFTQIYSAPESQLVQFDIAMELGDYSTAENLLDSLRNTSDYSYLIRAAKWNDHIGQLETTISLMERAMKLAEQSGSNAKVLWSYSNIADYYGHNGQLDKSYEYYLKTLELDPTNTYALKGIAWIAYSNDRDPAEARTILEKLQERHPIPDYNLELAEVAAFENNTDEANALKEDFMKKVSNPAYGAMYNAYKINELIDAGKTQEAVELAYMEVSHRATPETYDLLGYALLKNGNPKEALANHEEHVIGKTFEPVAQFHSALILKENGRIEEANSFKEELLETEYEMGPMTYKEIQSI</sequence>
<gene>
    <name evidence="4" type="ORF">BST86_03995</name>
</gene>
<dbReference type="EMBL" id="MQUC01000003">
    <property type="protein sequence ID" value="PRP66310.1"/>
    <property type="molecule type" value="Genomic_DNA"/>
</dbReference>
<feature type="chain" id="PRO_5015590732" description="Cell surface protein" evidence="3">
    <location>
        <begin position="21"/>
        <end position="430"/>
    </location>
</feature>
<dbReference type="SMART" id="SM00028">
    <property type="entry name" value="TPR"/>
    <property type="match status" value="2"/>
</dbReference>
<keyword evidence="3" id="KW-0732">Signal</keyword>
<evidence type="ECO:0000256" key="3">
    <source>
        <dbReference type="SAM" id="SignalP"/>
    </source>
</evidence>
<reference evidence="4 5" key="1">
    <citation type="submission" date="2016-11" db="EMBL/GenBank/DDBJ databases">
        <title>Trade-off between light-utilization and light-protection in marine flavobacteria.</title>
        <authorList>
            <person name="Kumagai Y."/>
        </authorList>
    </citation>
    <scope>NUCLEOTIDE SEQUENCE [LARGE SCALE GENOMIC DNA]</scope>
    <source>
        <strain evidence="4 5">JCM 17109</strain>
    </source>
</reference>
<dbReference type="PROSITE" id="PS51257">
    <property type="entry name" value="PROKAR_LIPOPROTEIN"/>
    <property type="match status" value="1"/>
</dbReference>